<dbReference type="GO" id="GO:0015562">
    <property type="term" value="F:efflux transmembrane transporter activity"/>
    <property type="evidence" value="ECO:0007669"/>
    <property type="project" value="TreeGrafter"/>
</dbReference>
<comment type="similarity">
    <text evidence="1">Belongs to the membrane fusion protein (MFP) (TC 8.A.1) family.</text>
</comment>
<evidence type="ECO:0000313" key="5">
    <source>
        <dbReference type="EMBL" id="QPC41424.1"/>
    </source>
</evidence>
<dbReference type="Gene3D" id="2.40.420.20">
    <property type="match status" value="1"/>
</dbReference>
<evidence type="ECO:0000256" key="1">
    <source>
        <dbReference type="ARBA" id="ARBA00009477"/>
    </source>
</evidence>
<name>A0A7S8C126_9HYPH</name>
<dbReference type="PANTHER" id="PTHR30469:SF11">
    <property type="entry name" value="BLL4320 PROTEIN"/>
    <property type="match status" value="1"/>
</dbReference>
<dbReference type="Gene3D" id="1.10.287.470">
    <property type="entry name" value="Helix hairpin bin"/>
    <property type="match status" value="1"/>
</dbReference>
<sequence length="372" mass="38779">MRTLIIAVILAAVAGLGVALLDSGTGPGPGLSDPAAAKANGAAGRRAVSVRVLAAGTETFREAVEAVGSARARQSVEIVPLAAGRVEEILFEAGDHVEAGQVLVRLDDRQQRASLAEARASLTEAKSAYERTKSLIEKKVATQSALDQAEATLARSEAALERAQSNLEDRSVRAPFAGVVGLRQIEVGSWIDTDRTIATLDDLDTIEVEFAVPEIFLPRVAAGQEVVARSSAFPGRSFIGEITAIDSRVSPESRAFTVRASIPNEHHVLRAGMFLGIDLVLGERHSVAVPEETLLTSGSETFLYLLEGAEAEKRTVTLGQRRDGMVEVVDGLAPGATVISSGLQTLTNGAPVRVLEGGGEDMPTASSGGGAG</sequence>
<dbReference type="NCBIfam" id="TIGR01730">
    <property type="entry name" value="RND_mfp"/>
    <property type="match status" value="1"/>
</dbReference>
<evidence type="ECO:0000259" key="4">
    <source>
        <dbReference type="Pfam" id="PF25989"/>
    </source>
</evidence>
<dbReference type="KEGG" id="kmn:HW532_00915"/>
<dbReference type="InterPro" id="IPR058792">
    <property type="entry name" value="Beta-barrel_RND_2"/>
</dbReference>
<feature type="domain" description="CusB-like beta-barrel" evidence="2">
    <location>
        <begin position="208"/>
        <end position="279"/>
    </location>
</feature>
<evidence type="ECO:0000259" key="2">
    <source>
        <dbReference type="Pfam" id="PF25954"/>
    </source>
</evidence>
<keyword evidence="6" id="KW-1185">Reference proteome</keyword>
<dbReference type="PANTHER" id="PTHR30469">
    <property type="entry name" value="MULTIDRUG RESISTANCE PROTEIN MDTA"/>
    <property type="match status" value="1"/>
</dbReference>
<feature type="domain" description="CzcB-like barrel-sandwich hybrid" evidence="3">
    <location>
        <begin position="75"/>
        <end position="201"/>
    </location>
</feature>
<gene>
    <name evidence="5" type="ORF">HW532_00915</name>
</gene>
<dbReference type="Pfam" id="PF25989">
    <property type="entry name" value="YknX_C"/>
    <property type="match status" value="1"/>
</dbReference>
<dbReference type="GO" id="GO:1990281">
    <property type="term" value="C:efflux pump complex"/>
    <property type="evidence" value="ECO:0007669"/>
    <property type="project" value="TreeGrafter"/>
</dbReference>
<dbReference type="InterPro" id="IPR058647">
    <property type="entry name" value="BSH_CzcB-like"/>
</dbReference>
<dbReference type="Gene3D" id="2.40.50.100">
    <property type="match status" value="1"/>
</dbReference>
<dbReference type="RefSeq" id="WP_213162643.1">
    <property type="nucleotide sequence ID" value="NZ_CP058214.1"/>
</dbReference>
<feature type="domain" description="YknX-like C-terminal permuted SH3-like" evidence="4">
    <location>
        <begin position="287"/>
        <end position="354"/>
    </location>
</feature>
<dbReference type="Pfam" id="PF25954">
    <property type="entry name" value="Beta-barrel_RND_2"/>
    <property type="match status" value="1"/>
</dbReference>
<dbReference type="InterPro" id="IPR058637">
    <property type="entry name" value="YknX-like_C"/>
</dbReference>
<organism evidence="5 6">
    <name type="scientific">Kaustia mangrovi</name>
    <dbReference type="NCBI Taxonomy" id="2593653"/>
    <lineage>
        <taxon>Bacteria</taxon>
        <taxon>Pseudomonadati</taxon>
        <taxon>Pseudomonadota</taxon>
        <taxon>Alphaproteobacteria</taxon>
        <taxon>Hyphomicrobiales</taxon>
        <taxon>Parvibaculaceae</taxon>
        <taxon>Kaustia</taxon>
    </lineage>
</organism>
<evidence type="ECO:0000259" key="3">
    <source>
        <dbReference type="Pfam" id="PF25973"/>
    </source>
</evidence>
<dbReference type="SUPFAM" id="SSF111369">
    <property type="entry name" value="HlyD-like secretion proteins"/>
    <property type="match status" value="1"/>
</dbReference>
<accession>A0A7S8C126</accession>
<dbReference type="Pfam" id="PF25973">
    <property type="entry name" value="BSH_CzcB"/>
    <property type="match status" value="1"/>
</dbReference>
<proteinExistence type="inferred from homology"/>
<reference evidence="5 6" key="1">
    <citation type="submission" date="2020-06" db="EMBL/GenBank/DDBJ databases">
        <title>Genome sequence of 2 isolates from Red Sea Mangroves.</title>
        <authorList>
            <person name="Sefrji F."/>
            <person name="Michoud G."/>
            <person name="Merlino G."/>
            <person name="Daffonchio D."/>
        </authorList>
    </citation>
    <scope>NUCLEOTIDE SEQUENCE [LARGE SCALE GENOMIC DNA]</scope>
    <source>
        <strain evidence="5 6">R1DC25</strain>
    </source>
</reference>
<dbReference type="EMBL" id="CP058214">
    <property type="protein sequence ID" value="QPC41424.1"/>
    <property type="molecule type" value="Genomic_DNA"/>
</dbReference>
<protein>
    <submittedName>
        <fullName evidence="5">Efflux RND transporter periplasmic adaptor subunit</fullName>
    </submittedName>
</protein>
<dbReference type="InterPro" id="IPR006143">
    <property type="entry name" value="RND_pump_MFP"/>
</dbReference>
<dbReference type="FunFam" id="2.40.30.170:FF:000010">
    <property type="entry name" value="Efflux RND transporter periplasmic adaptor subunit"/>
    <property type="match status" value="1"/>
</dbReference>
<dbReference type="AlphaFoldDB" id="A0A7S8C126"/>
<dbReference type="Gene3D" id="2.40.30.170">
    <property type="match status" value="1"/>
</dbReference>
<evidence type="ECO:0000313" key="6">
    <source>
        <dbReference type="Proteomes" id="UP000593594"/>
    </source>
</evidence>
<dbReference type="Proteomes" id="UP000593594">
    <property type="component" value="Chromosome"/>
</dbReference>